<organism evidence="3 4">
    <name type="scientific">Methylocapsa palsarum</name>
    <dbReference type="NCBI Taxonomy" id="1612308"/>
    <lineage>
        <taxon>Bacteria</taxon>
        <taxon>Pseudomonadati</taxon>
        <taxon>Pseudomonadota</taxon>
        <taxon>Alphaproteobacteria</taxon>
        <taxon>Hyphomicrobiales</taxon>
        <taxon>Beijerinckiaceae</taxon>
        <taxon>Methylocapsa</taxon>
    </lineage>
</organism>
<feature type="region of interest" description="Disordered" evidence="2">
    <location>
        <begin position="73"/>
        <end position="101"/>
    </location>
</feature>
<protein>
    <submittedName>
        <fullName evidence="3">Uncharacterized protein</fullName>
    </submittedName>
</protein>
<sequence>MNVHVAETQTIGINDEGNFAHESETLALPGEEPRLLASDPAERFDCPADLHKPSPRERINVSLSAALARVARTRTKGGENARASSDPFSDPAATRVDSGEESIVLRIGREGQKPGGAHEAPRAPRPLWRRPEIVCSASALALLAAGAGFLLLPSNPLSVAETGTGAAVEMEPKLMAPAAKLAEVPGRQPTGETYVKPAPLLAGKEDQLKEILAFKADAGEAQPGKEQGDAAHPPTPAREGLSAVRADAAVKTSEARSEGAAAPLIKSPPALGNTIEASSVPTLTAPSKTSVIAEEPTGAGTVKIESSRAEAAAPAQPTEMGGAPAAGPAALQSKALAADDKKAEAQTLALVTQLATMVKEQKNELAALKGELHAFSALVQTRFDDSDRRLSLGEAARAVEGAKAASTPAPAVTASISEGPAVGPKKITPAIKGSPSPPAAASAAEEAKRYRVQAASPQLAMLAEVGIPGDQSPPLQVSPGAKIPGFGKVLRIVQRGADWVVETEHGVISAR</sequence>
<keyword evidence="1" id="KW-0175">Coiled coil</keyword>
<dbReference type="AlphaFoldDB" id="A0A1I4CH55"/>
<dbReference type="OrthoDB" id="7283919at2"/>
<feature type="coiled-coil region" evidence="1">
    <location>
        <begin position="351"/>
        <end position="378"/>
    </location>
</feature>
<keyword evidence="4" id="KW-1185">Reference proteome</keyword>
<proteinExistence type="predicted"/>
<dbReference type="STRING" id="1612308.SAMN05444581_12222"/>
<gene>
    <name evidence="3" type="ORF">SAMN05444581_12222</name>
</gene>
<feature type="compositionally biased region" description="Polar residues" evidence="2">
    <location>
        <begin position="275"/>
        <end position="290"/>
    </location>
</feature>
<evidence type="ECO:0000256" key="1">
    <source>
        <dbReference type="SAM" id="Coils"/>
    </source>
</evidence>
<accession>A0A1I4CH55</accession>
<evidence type="ECO:0000256" key="2">
    <source>
        <dbReference type="SAM" id="MobiDB-lite"/>
    </source>
</evidence>
<evidence type="ECO:0000313" key="4">
    <source>
        <dbReference type="Proteomes" id="UP000198755"/>
    </source>
</evidence>
<reference evidence="3 4" key="1">
    <citation type="submission" date="2016-10" db="EMBL/GenBank/DDBJ databases">
        <authorList>
            <person name="de Groot N.N."/>
        </authorList>
    </citation>
    <scope>NUCLEOTIDE SEQUENCE [LARGE SCALE GENOMIC DNA]</scope>
    <source>
        <strain evidence="3 4">NE2</strain>
    </source>
</reference>
<dbReference type="Proteomes" id="UP000198755">
    <property type="component" value="Unassembled WGS sequence"/>
</dbReference>
<name>A0A1I4CH55_9HYPH</name>
<dbReference type="EMBL" id="FOSN01000022">
    <property type="protein sequence ID" value="SFK80275.1"/>
    <property type="molecule type" value="Genomic_DNA"/>
</dbReference>
<dbReference type="RefSeq" id="WP_091686056.1">
    <property type="nucleotide sequence ID" value="NZ_FOSN01000022.1"/>
</dbReference>
<feature type="region of interest" description="Disordered" evidence="2">
    <location>
        <begin position="219"/>
        <end position="327"/>
    </location>
</feature>
<evidence type="ECO:0000313" key="3">
    <source>
        <dbReference type="EMBL" id="SFK80275.1"/>
    </source>
</evidence>